<keyword evidence="2" id="KW-0732">Signal</keyword>
<feature type="domain" description="Beta-lactamase class A catalytic" evidence="3">
    <location>
        <begin position="133"/>
        <end position="252"/>
    </location>
</feature>
<dbReference type="InterPro" id="IPR000871">
    <property type="entry name" value="Beta-lactam_class-A"/>
</dbReference>
<gene>
    <name evidence="4" type="ORF">NOSIN_11245</name>
</gene>
<comment type="caution">
    <text evidence="4">The sequence shown here is derived from an EMBL/GenBank/DDBJ whole genome shotgun (WGS) entry which is preliminary data.</text>
</comment>
<evidence type="ECO:0000259" key="3">
    <source>
        <dbReference type="Pfam" id="PF13354"/>
    </source>
</evidence>
<protein>
    <recommendedName>
        <fullName evidence="3">Beta-lactamase class A catalytic domain-containing protein</fullName>
    </recommendedName>
</protein>
<organism evidence="4 5">
    <name type="scientific">Nocardiopsis sinuspersici</name>
    <dbReference type="NCBI Taxonomy" id="501010"/>
    <lineage>
        <taxon>Bacteria</taxon>
        <taxon>Bacillati</taxon>
        <taxon>Actinomycetota</taxon>
        <taxon>Actinomycetes</taxon>
        <taxon>Streptosporangiales</taxon>
        <taxon>Nocardiopsidaceae</taxon>
        <taxon>Nocardiopsis</taxon>
    </lineage>
</organism>
<feature type="chain" id="PRO_5038336462" description="Beta-lactamase class A catalytic domain-containing protein" evidence="2">
    <location>
        <begin position="33"/>
        <end position="323"/>
    </location>
</feature>
<dbReference type="InterPro" id="IPR045155">
    <property type="entry name" value="Beta-lactam_cat"/>
</dbReference>
<evidence type="ECO:0000313" key="5">
    <source>
        <dbReference type="Proteomes" id="UP000189004"/>
    </source>
</evidence>
<keyword evidence="5" id="KW-1185">Reference proteome</keyword>
<sequence length="323" mass="33368">MPIHRTGSGRRDRARALVAALALGLAVGTPSAAGAVTAAGTGAGAGAGAQAPICASESHPEAAERLDKRILRETDGREGRIAVGVSAHDGGLTCGLDPDAEFDAASVGKVVVLGALLRTAMDEKRELTSEEERLATDMITVSDNDAAGELYDRLGSERVQDFLDLAGMDDTKPHPENYVGLMKITAGDQLTLLGLLRTDNDVLGADERSYARGLMGDVVEKQRWGVPAGAPGGAEVYLKNGWLPHKDAGTWRVNSVGGFLGTPAGDYDVVVLTDDSPGMEYGVETIESVAAGVHSALTGGQGRARARSSRTGPPLPSDGSGRS</sequence>
<dbReference type="PANTHER" id="PTHR35333">
    <property type="entry name" value="BETA-LACTAMASE"/>
    <property type="match status" value="1"/>
</dbReference>
<evidence type="ECO:0000256" key="1">
    <source>
        <dbReference type="SAM" id="MobiDB-lite"/>
    </source>
</evidence>
<accession>A0A1V3C0U9</accession>
<evidence type="ECO:0000313" key="4">
    <source>
        <dbReference type="EMBL" id="OOC54308.1"/>
    </source>
</evidence>
<evidence type="ECO:0000256" key="2">
    <source>
        <dbReference type="SAM" id="SignalP"/>
    </source>
</evidence>
<dbReference type="PANTHER" id="PTHR35333:SF3">
    <property type="entry name" value="BETA-LACTAMASE-TYPE TRANSPEPTIDASE FOLD CONTAINING PROTEIN"/>
    <property type="match status" value="1"/>
</dbReference>
<dbReference type="Proteomes" id="UP000189004">
    <property type="component" value="Unassembled WGS sequence"/>
</dbReference>
<feature type="region of interest" description="Disordered" evidence="1">
    <location>
        <begin position="297"/>
        <end position="323"/>
    </location>
</feature>
<feature type="signal peptide" evidence="2">
    <location>
        <begin position="1"/>
        <end position="32"/>
    </location>
</feature>
<dbReference type="Gene3D" id="3.40.710.10">
    <property type="entry name" value="DD-peptidase/beta-lactamase superfamily"/>
    <property type="match status" value="1"/>
</dbReference>
<dbReference type="GO" id="GO:0030655">
    <property type="term" value="P:beta-lactam antibiotic catabolic process"/>
    <property type="evidence" value="ECO:0007669"/>
    <property type="project" value="InterPro"/>
</dbReference>
<dbReference type="InterPro" id="IPR012338">
    <property type="entry name" value="Beta-lactam/transpept-like"/>
</dbReference>
<reference evidence="5" key="1">
    <citation type="submission" date="2016-08" db="EMBL/GenBank/DDBJ databases">
        <authorList>
            <person name="Tokovenko B."/>
            <person name="Kalinowski J."/>
        </authorList>
    </citation>
    <scope>NUCLEOTIDE SEQUENCE [LARGE SCALE GENOMIC DNA]</scope>
    <source>
        <strain evidence="5">UTMC102</strain>
    </source>
</reference>
<name>A0A1V3C0U9_9ACTN</name>
<dbReference type="RefSeq" id="WP_077690712.1">
    <property type="nucleotide sequence ID" value="NZ_MCOK01000001.1"/>
</dbReference>
<dbReference type="Pfam" id="PF13354">
    <property type="entry name" value="Beta-lactamase2"/>
    <property type="match status" value="1"/>
</dbReference>
<dbReference type="AlphaFoldDB" id="A0A1V3C0U9"/>
<dbReference type="STRING" id="501010.NOSIN_11245"/>
<dbReference type="GO" id="GO:0046677">
    <property type="term" value="P:response to antibiotic"/>
    <property type="evidence" value="ECO:0007669"/>
    <property type="project" value="InterPro"/>
</dbReference>
<dbReference type="GO" id="GO:0008800">
    <property type="term" value="F:beta-lactamase activity"/>
    <property type="evidence" value="ECO:0007669"/>
    <property type="project" value="InterPro"/>
</dbReference>
<dbReference type="OrthoDB" id="5243140at2"/>
<proteinExistence type="predicted"/>
<dbReference type="SUPFAM" id="SSF56601">
    <property type="entry name" value="beta-lactamase/transpeptidase-like"/>
    <property type="match status" value="1"/>
</dbReference>
<dbReference type="EMBL" id="MCOK01000001">
    <property type="protein sequence ID" value="OOC54308.1"/>
    <property type="molecule type" value="Genomic_DNA"/>
</dbReference>